<dbReference type="Pfam" id="PF00046">
    <property type="entry name" value="Homeodomain"/>
    <property type="match status" value="1"/>
</dbReference>
<evidence type="ECO:0000256" key="4">
    <source>
        <dbReference type="ARBA" id="ARBA00022473"/>
    </source>
</evidence>
<dbReference type="Proteomes" id="UP000295070">
    <property type="component" value="Chromosome 10"/>
</dbReference>
<proteinExistence type="predicted"/>
<gene>
    <name evidence="14" type="ORF">EPR50_G00105000</name>
</gene>
<sequence>MAKYSHNFPLRNVVWGSCVFFMGGICWWEWPHDVASVDSSKSSTHAHPPTHTHTHTHTHTASTSFAHSRRTARVPPPLYASPSPQRAASLLLCASSCAHISLRSSQPTRAEVRNGFIKDRRAEGENTNMTSKAMECMKLSEEQIKVLEDSFKKVSKYPDGTTLMLIAAECGLSEEETQKWFKLRNAQWRQAEGLPAELGSVLD</sequence>
<evidence type="ECO:0000256" key="11">
    <source>
        <dbReference type="RuleBase" id="RU000682"/>
    </source>
</evidence>
<feature type="DNA-binding region" description="Homeobox" evidence="10">
    <location>
        <begin position="132"/>
        <end position="192"/>
    </location>
</feature>
<keyword evidence="6" id="KW-0805">Transcription regulation</keyword>
<dbReference type="CDD" id="cd00086">
    <property type="entry name" value="homeodomain"/>
    <property type="match status" value="1"/>
</dbReference>
<keyword evidence="10 11" id="KW-0238">DNA-binding</keyword>
<evidence type="ECO:0000256" key="2">
    <source>
        <dbReference type="ARBA" id="ARBA00004123"/>
    </source>
</evidence>
<evidence type="ECO:0000256" key="5">
    <source>
        <dbReference type="ARBA" id="ARBA00022491"/>
    </source>
</evidence>
<dbReference type="InterPro" id="IPR009057">
    <property type="entry name" value="Homeodomain-like_sf"/>
</dbReference>
<keyword evidence="5" id="KW-0678">Repressor</keyword>
<dbReference type="PANTHER" id="PTHR21408:SF1">
    <property type="entry name" value="HOMEODOMAIN-ONLY PROTEIN"/>
    <property type="match status" value="1"/>
</dbReference>
<comment type="function">
    <text evidence="1">Sequence-specific transcription factor which is part of a developmental regulatory system that provides cells with specific positional identities on the anterior-posterior axis.</text>
</comment>
<dbReference type="SUPFAM" id="SSF46689">
    <property type="entry name" value="Homeodomain-like"/>
    <property type="match status" value="1"/>
</dbReference>
<evidence type="ECO:0000313" key="14">
    <source>
        <dbReference type="EMBL" id="TDH07332.1"/>
    </source>
</evidence>
<evidence type="ECO:0000256" key="7">
    <source>
        <dbReference type="ARBA" id="ARBA00023155"/>
    </source>
</evidence>
<organism evidence="14 15">
    <name type="scientific">Perca flavescens</name>
    <name type="common">American yellow perch</name>
    <name type="synonym">Morone flavescens</name>
    <dbReference type="NCBI Taxonomy" id="8167"/>
    <lineage>
        <taxon>Eukaryota</taxon>
        <taxon>Metazoa</taxon>
        <taxon>Chordata</taxon>
        <taxon>Craniata</taxon>
        <taxon>Vertebrata</taxon>
        <taxon>Euteleostomi</taxon>
        <taxon>Actinopterygii</taxon>
        <taxon>Neopterygii</taxon>
        <taxon>Teleostei</taxon>
        <taxon>Neoteleostei</taxon>
        <taxon>Acanthomorphata</taxon>
        <taxon>Eupercaria</taxon>
        <taxon>Perciformes</taxon>
        <taxon>Percoidei</taxon>
        <taxon>Percidae</taxon>
        <taxon>Percinae</taxon>
        <taxon>Perca</taxon>
    </lineage>
</organism>
<dbReference type="GO" id="GO:0003677">
    <property type="term" value="F:DNA binding"/>
    <property type="evidence" value="ECO:0007669"/>
    <property type="project" value="UniProtKB-UniRule"/>
</dbReference>
<evidence type="ECO:0000256" key="3">
    <source>
        <dbReference type="ARBA" id="ARBA00021327"/>
    </source>
</evidence>
<dbReference type="STRING" id="8167.A0A484CWL3"/>
<evidence type="ECO:0000256" key="9">
    <source>
        <dbReference type="ARBA" id="ARBA00023242"/>
    </source>
</evidence>
<dbReference type="PANTHER" id="PTHR21408">
    <property type="entry name" value="HOMEODOMAIN-ONLY PROTEIN"/>
    <property type="match status" value="1"/>
</dbReference>
<dbReference type="InterPro" id="IPR001356">
    <property type="entry name" value="HD"/>
</dbReference>
<feature type="region of interest" description="Disordered" evidence="12">
    <location>
        <begin position="38"/>
        <end position="68"/>
    </location>
</feature>
<dbReference type="GO" id="GO:0030154">
    <property type="term" value="P:cell differentiation"/>
    <property type="evidence" value="ECO:0007669"/>
    <property type="project" value="InterPro"/>
</dbReference>
<evidence type="ECO:0000256" key="6">
    <source>
        <dbReference type="ARBA" id="ARBA00023015"/>
    </source>
</evidence>
<dbReference type="InterPro" id="IPR039162">
    <property type="entry name" value="HOPX"/>
</dbReference>
<reference evidence="14 15" key="1">
    <citation type="submission" date="2019-01" db="EMBL/GenBank/DDBJ databases">
        <title>A chromosome-scale genome assembly of the yellow perch, Perca flavescens.</title>
        <authorList>
            <person name="Feron R."/>
            <person name="Morvezen R."/>
            <person name="Bestin A."/>
            <person name="Haffray P."/>
            <person name="Klopp C."/>
            <person name="Zahm M."/>
            <person name="Cabau C."/>
            <person name="Roques C."/>
            <person name="Donnadieu C."/>
            <person name="Bouchez O."/>
            <person name="Christie M."/>
            <person name="Larson W."/>
            <person name="Guiguen Y."/>
        </authorList>
    </citation>
    <scope>NUCLEOTIDE SEQUENCE [LARGE SCALE GENOMIC DNA]</scope>
    <source>
        <strain evidence="14">YP-PL-M2</strain>
        <tissue evidence="14">Blood</tissue>
    </source>
</reference>
<evidence type="ECO:0000313" key="15">
    <source>
        <dbReference type="Proteomes" id="UP000295070"/>
    </source>
</evidence>
<keyword evidence="9 10" id="KW-0539">Nucleus</keyword>
<comment type="subcellular location">
    <subcellularLocation>
        <location evidence="2 10 11">Nucleus</location>
    </subcellularLocation>
</comment>
<feature type="domain" description="Homeobox" evidence="13">
    <location>
        <begin position="130"/>
        <end position="191"/>
    </location>
</feature>
<protein>
    <recommendedName>
        <fullName evidence="3">Homeodomain-only protein</fullName>
    </recommendedName>
</protein>
<dbReference type="Gene3D" id="1.10.10.60">
    <property type="entry name" value="Homeodomain-like"/>
    <property type="match status" value="1"/>
</dbReference>
<name>A0A484CWL3_PERFV</name>
<keyword evidence="7 10" id="KW-0371">Homeobox</keyword>
<dbReference type="AlphaFoldDB" id="A0A484CWL3"/>
<keyword evidence="4" id="KW-0217">Developmental protein</keyword>
<evidence type="ECO:0000259" key="13">
    <source>
        <dbReference type="PROSITE" id="PS50071"/>
    </source>
</evidence>
<evidence type="ECO:0000256" key="8">
    <source>
        <dbReference type="ARBA" id="ARBA00023163"/>
    </source>
</evidence>
<dbReference type="SMART" id="SM00389">
    <property type="entry name" value="HOX"/>
    <property type="match status" value="1"/>
</dbReference>
<evidence type="ECO:0000256" key="1">
    <source>
        <dbReference type="ARBA" id="ARBA00003263"/>
    </source>
</evidence>
<evidence type="ECO:0000256" key="12">
    <source>
        <dbReference type="SAM" id="MobiDB-lite"/>
    </source>
</evidence>
<dbReference type="GO" id="GO:0005634">
    <property type="term" value="C:nucleus"/>
    <property type="evidence" value="ECO:0007669"/>
    <property type="project" value="UniProtKB-SubCell"/>
</dbReference>
<dbReference type="GO" id="GO:0006357">
    <property type="term" value="P:regulation of transcription by RNA polymerase II"/>
    <property type="evidence" value="ECO:0007669"/>
    <property type="project" value="TreeGrafter"/>
</dbReference>
<dbReference type="PROSITE" id="PS50071">
    <property type="entry name" value="HOMEOBOX_2"/>
    <property type="match status" value="1"/>
</dbReference>
<evidence type="ECO:0000256" key="10">
    <source>
        <dbReference type="PROSITE-ProRule" id="PRU00108"/>
    </source>
</evidence>
<keyword evidence="8" id="KW-0804">Transcription</keyword>
<feature type="compositionally biased region" description="Basic residues" evidence="12">
    <location>
        <begin position="48"/>
        <end position="58"/>
    </location>
</feature>
<accession>A0A484CWL3</accession>
<keyword evidence="15" id="KW-1185">Reference proteome</keyword>
<comment type="caution">
    <text evidence="14">The sequence shown here is derived from an EMBL/GenBank/DDBJ whole genome shotgun (WGS) entry which is preliminary data.</text>
</comment>
<dbReference type="EMBL" id="SCKG01000010">
    <property type="protein sequence ID" value="TDH07332.1"/>
    <property type="molecule type" value="Genomic_DNA"/>
</dbReference>